<dbReference type="OrthoDB" id="245173at2759"/>
<dbReference type="Pfam" id="PF10191">
    <property type="entry name" value="COG7"/>
    <property type="match status" value="1"/>
</dbReference>
<keyword evidence="4" id="KW-0813">Transport</keyword>
<dbReference type="InterPro" id="IPR019335">
    <property type="entry name" value="COG7"/>
</dbReference>
<name>D8M8F2_BLAHO</name>
<dbReference type="Proteomes" id="UP000008312">
    <property type="component" value="Unassembled WGS sequence"/>
</dbReference>
<reference evidence="10" key="1">
    <citation type="submission" date="2010-02" db="EMBL/GenBank/DDBJ databases">
        <title>Sequencing and annotation of the Blastocystis hominis genome.</title>
        <authorList>
            <person name="Wincker P."/>
        </authorList>
    </citation>
    <scope>NUCLEOTIDE SEQUENCE</scope>
    <source>
        <strain evidence="10">Singapore isolate B</strain>
    </source>
</reference>
<gene>
    <name evidence="10" type="ORF">GSBLH_T00006762001</name>
</gene>
<organism evidence="10">
    <name type="scientific">Blastocystis hominis</name>
    <dbReference type="NCBI Taxonomy" id="12968"/>
    <lineage>
        <taxon>Eukaryota</taxon>
        <taxon>Sar</taxon>
        <taxon>Stramenopiles</taxon>
        <taxon>Bigyra</taxon>
        <taxon>Opalozoa</taxon>
        <taxon>Opalinata</taxon>
        <taxon>Blastocystidae</taxon>
        <taxon>Blastocystis</taxon>
    </lineage>
</organism>
<dbReference type="GeneID" id="24922886"/>
<keyword evidence="11" id="KW-1185">Reference proteome</keyword>
<dbReference type="GO" id="GO:0000139">
    <property type="term" value="C:Golgi membrane"/>
    <property type="evidence" value="ECO:0007669"/>
    <property type="project" value="UniProtKB-SubCell"/>
</dbReference>
<dbReference type="AlphaFoldDB" id="D8M8F2"/>
<dbReference type="GO" id="GO:0017119">
    <property type="term" value="C:Golgi transport complex"/>
    <property type="evidence" value="ECO:0007669"/>
    <property type="project" value="InterPro"/>
</dbReference>
<evidence type="ECO:0000256" key="9">
    <source>
        <dbReference type="SAM" id="Coils"/>
    </source>
</evidence>
<keyword evidence="5" id="KW-0653">Protein transport</keyword>
<evidence type="ECO:0000256" key="6">
    <source>
        <dbReference type="ARBA" id="ARBA00023034"/>
    </source>
</evidence>
<dbReference type="GO" id="GO:0007030">
    <property type="term" value="P:Golgi organization"/>
    <property type="evidence" value="ECO:0007669"/>
    <property type="project" value="TreeGrafter"/>
</dbReference>
<evidence type="ECO:0000313" key="11">
    <source>
        <dbReference type="Proteomes" id="UP000008312"/>
    </source>
</evidence>
<keyword evidence="7" id="KW-0472">Membrane</keyword>
<comment type="similarity">
    <text evidence="2">Belongs to the COG7 family.</text>
</comment>
<sequence>MNLSNLSDFSDSQFDVYKWINTSIDLMGNTEDLDSFLSGLSMKIQVLSQDCGDSIESQMCSLLNRLPDMMTEVVELEGKMEVLKNDIREMSNKTKSLERNAETEVLSDLKVIQNRMKTCKCQLETLMEWDQLCSSCQDALSNQDTEMAASIIEDLMRSIQLLSGIPNQEARLSTIQSFNKELEVQLLPKLESALQSRNDTQQLLIHKIYCHLGLESKFIEEFCHFHSASFVQYCFFCFIHSFRVWKNSQAESVTDSIQNFYTNLHTWLLSLSDDLISIFSDNDDSFSVSPL</sequence>
<accession>D8M8F2</accession>
<evidence type="ECO:0000256" key="8">
    <source>
        <dbReference type="ARBA" id="ARBA00031345"/>
    </source>
</evidence>
<keyword evidence="9" id="KW-0175">Coiled coil</keyword>
<dbReference type="GO" id="GO:0006886">
    <property type="term" value="P:intracellular protein transport"/>
    <property type="evidence" value="ECO:0007669"/>
    <property type="project" value="InterPro"/>
</dbReference>
<evidence type="ECO:0000256" key="2">
    <source>
        <dbReference type="ARBA" id="ARBA00005831"/>
    </source>
</evidence>
<evidence type="ECO:0000256" key="7">
    <source>
        <dbReference type="ARBA" id="ARBA00023136"/>
    </source>
</evidence>
<comment type="subcellular location">
    <subcellularLocation>
        <location evidence="1">Golgi apparatus membrane</location>
        <topology evidence="1">Peripheral membrane protein</topology>
    </subcellularLocation>
</comment>
<proteinExistence type="inferred from homology"/>
<dbReference type="InParanoid" id="D8M8F2"/>
<feature type="coiled-coil region" evidence="9">
    <location>
        <begin position="73"/>
        <end position="100"/>
    </location>
</feature>
<evidence type="ECO:0000256" key="1">
    <source>
        <dbReference type="ARBA" id="ARBA00004395"/>
    </source>
</evidence>
<evidence type="ECO:0000256" key="3">
    <source>
        <dbReference type="ARBA" id="ARBA00020984"/>
    </source>
</evidence>
<dbReference type="GO" id="GO:0006890">
    <property type="term" value="P:retrograde vesicle-mediated transport, Golgi to endoplasmic reticulum"/>
    <property type="evidence" value="ECO:0007669"/>
    <property type="project" value="TreeGrafter"/>
</dbReference>
<evidence type="ECO:0000256" key="4">
    <source>
        <dbReference type="ARBA" id="ARBA00022448"/>
    </source>
</evidence>
<dbReference type="EMBL" id="FN668683">
    <property type="protein sequence ID" value="CBK24341.2"/>
    <property type="molecule type" value="Genomic_DNA"/>
</dbReference>
<evidence type="ECO:0000313" key="10">
    <source>
        <dbReference type="EMBL" id="CBK24341.2"/>
    </source>
</evidence>
<protein>
    <recommendedName>
        <fullName evidence="3">Conserved oligomeric Golgi complex subunit 7</fullName>
    </recommendedName>
    <alternativeName>
        <fullName evidence="8">Component of oligomeric Golgi complex 7</fullName>
    </alternativeName>
</protein>
<evidence type="ECO:0000256" key="5">
    <source>
        <dbReference type="ARBA" id="ARBA00022927"/>
    </source>
</evidence>
<dbReference type="RefSeq" id="XP_012898389.1">
    <property type="nucleotide sequence ID" value="XM_013042935.1"/>
</dbReference>
<dbReference type="PANTHER" id="PTHR21443">
    <property type="entry name" value="CONSERVED OLIGOMERIC GOLGI COMPLEX COMPONENT 7"/>
    <property type="match status" value="1"/>
</dbReference>
<dbReference type="PANTHER" id="PTHR21443:SF0">
    <property type="entry name" value="CONSERVED OLIGOMERIC GOLGI COMPLEX SUBUNIT 7"/>
    <property type="match status" value="1"/>
</dbReference>
<keyword evidence="6" id="KW-0333">Golgi apparatus</keyword>